<accession>A0A1V0BCN6</accession>
<evidence type="ECO:0000259" key="2">
    <source>
        <dbReference type="Pfam" id="PF13542"/>
    </source>
</evidence>
<dbReference type="Pfam" id="PF14690">
    <property type="entry name" value="Zn_ribbon_ISL3"/>
    <property type="match status" value="1"/>
</dbReference>
<accession>A0A1V3TQR8</accession>
<dbReference type="NCBIfam" id="NF033550">
    <property type="entry name" value="transpos_ISL3"/>
    <property type="match status" value="1"/>
</dbReference>
<feature type="domain" description="Transposase IS204/IS1001/IS1096/IS1165 DDE" evidence="1">
    <location>
        <begin position="152"/>
        <end position="238"/>
    </location>
</feature>
<dbReference type="InterPro" id="IPR047951">
    <property type="entry name" value="Transpos_ISL3"/>
</dbReference>
<dbReference type="Pfam" id="PF01610">
    <property type="entry name" value="DDE_Tnp_ISL3"/>
    <property type="match status" value="1"/>
</dbReference>
<protein>
    <submittedName>
        <fullName evidence="4">ISL3 family transposase</fullName>
    </submittedName>
</protein>
<name>A0A1V3TQR8_9BURK</name>
<evidence type="ECO:0000313" key="4">
    <source>
        <dbReference type="EMBL" id="AQZ97689.1"/>
    </source>
</evidence>
<sequence length="263" mass="30273">MHKDTTWLDLWEGFRVIDADLQTPGQAVLTLEPLQGSSKCSGCLKPLAQVHEYVQRTVRDMPLVDRQLRLKVKLHRLVCPDCGKCLQHVPWLDKYSRLTKRLVEHIQHLCQHMSIKHVAKTLGLHWQTVRELDARRLQQQIDSLPPAQPERLVMDEFAMFKGHRYASVILDADTRRVLYIAPGRSRKSLRPFFEALGKQGCQRIQAVAMDMNTAFDAEVKHWCPKAKVVYDLFHVVAKSFMRISMLPISLNAPSAVCNMEIPF</sequence>
<dbReference type="RefSeq" id="WP_077393424.1">
    <property type="nucleotide sequence ID" value="NZ_CAUCIF010000025.1"/>
</dbReference>
<dbReference type="Proteomes" id="UP000242792">
    <property type="component" value="Chromosome"/>
</dbReference>
<dbReference type="InterPro" id="IPR029261">
    <property type="entry name" value="Transposase_Znf"/>
</dbReference>
<feature type="domain" description="Transposase IS204/IS1001/IS1096/IS1165 helix-turn-helix" evidence="2">
    <location>
        <begin position="87"/>
        <end position="135"/>
    </location>
</feature>
<reference evidence="4 5" key="1">
    <citation type="submission" date="2017-03" db="EMBL/GenBank/DDBJ databases">
        <title>Rapid Whole Genome Sequencing of Comamonas kerstersii Causing Continuous ambulatory Peritoneal Dialysis-Associated Peritonitis.</title>
        <authorList>
            <person name="Zheng B."/>
        </authorList>
    </citation>
    <scope>NUCLEOTIDE SEQUENCE [LARGE SCALE GENOMIC DNA]</scope>
    <source>
        <strain evidence="4 5">8943</strain>
    </source>
</reference>
<gene>
    <name evidence="4" type="ORF">B5M06_04845</name>
</gene>
<dbReference type="PANTHER" id="PTHR33498">
    <property type="entry name" value="TRANSPOSASE FOR INSERTION SEQUENCE ELEMENT IS1557"/>
    <property type="match status" value="1"/>
</dbReference>
<dbReference type="GeneID" id="83038644"/>
<dbReference type="EMBL" id="CP020121">
    <property type="protein sequence ID" value="AQZ97689.1"/>
    <property type="molecule type" value="Genomic_DNA"/>
</dbReference>
<evidence type="ECO:0000259" key="1">
    <source>
        <dbReference type="Pfam" id="PF01610"/>
    </source>
</evidence>
<dbReference type="PANTHER" id="PTHR33498:SF1">
    <property type="entry name" value="TRANSPOSASE FOR INSERTION SEQUENCE ELEMENT IS1557"/>
    <property type="match status" value="1"/>
</dbReference>
<organism evidence="4 5">
    <name type="scientific">Comamonas kerstersii</name>
    <dbReference type="NCBI Taxonomy" id="225992"/>
    <lineage>
        <taxon>Bacteria</taxon>
        <taxon>Pseudomonadati</taxon>
        <taxon>Pseudomonadota</taxon>
        <taxon>Betaproteobacteria</taxon>
        <taxon>Burkholderiales</taxon>
        <taxon>Comamonadaceae</taxon>
        <taxon>Comamonas</taxon>
    </lineage>
</organism>
<dbReference type="KEGG" id="cke:B5M06_04845"/>
<dbReference type="AlphaFoldDB" id="A0A1V3TQR8"/>
<evidence type="ECO:0000259" key="3">
    <source>
        <dbReference type="Pfam" id="PF14690"/>
    </source>
</evidence>
<evidence type="ECO:0000313" key="5">
    <source>
        <dbReference type="Proteomes" id="UP000242792"/>
    </source>
</evidence>
<dbReference type="Pfam" id="PF13542">
    <property type="entry name" value="HTH_Tnp_ISL3"/>
    <property type="match status" value="1"/>
</dbReference>
<feature type="domain" description="Transposase IS204/IS1001/IS1096/IS1165 zinc-finger" evidence="3">
    <location>
        <begin position="39"/>
        <end position="82"/>
    </location>
</feature>
<dbReference type="InterPro" id="IPR032877">
    <property type="entry name" value="Transposase_HTH"/>
</dbReference>
<proteinExistence type="predicted"/>
<dbReference type="InterPro" id="IPR002560">
    <property type="entry name" value="Transposase_DDE"/>
</dbReference>